<sequence length="78" mass="8913">MSALSEATLSYYVCFLPISIQFKPPSGVHNPTNTCYVCRMYGVHPTSPRFTRLHLTQKQKPQPSFLPQSHRQPHPPSF</sequence>
<keyword evidence="3" id="KW-1185">Reference proteome</keyword>
<evidence type="ECO:0000313" key="3">
    <source>
        <dbReference type="Proteomes" id="UP000325672"/>
    </source>
</evidence>
<evidence type="ECO:0000313" key="2">
    <source>
        <dbReference type="EMBL" id="KAE8136292.1"/>
    </source>
</evidence>
<dbReference type="RefSeq" id="XP_031912355.1">
    <property type="nucleotide sequence ID" value="XM_032054890.1"/>
</dbReference>
<accession>A0A5N6SNN3</accession>
<dbReference type="Proteomes" id="UP000325672">
    <property type="component" value="Unassembled WGS sequence"/>
</dbReference>
<dbReference type="AlphaFoldDB" id="A0A5N6SNN3"/>
<feature type="compositionally biased region" description="Polar residues" evidence="1">
    <location>
        <begin position="58"/>
        <end position="70"/>
    </location>
</feature>
<dbReference type="EMBL" id="ML743585">
    <property type="protein sequence ID" value="KAE8136292.1"/>
    <property type="molecule type" value="Genomic_DNA"/>
</dbReference>
<name>A0A5N6SNN3_ASPPS</name>
<proteinExistence type="predicted"/>
<reference evidence="2 3" key="1">
    <citation type="submission" date="2019-04" db="EMBL/GenBank/DDBJ databases">
        <title>Friends and foes A comparative genomics study of 23 Aspergillus species from section Flavi.</title>
        <authorList>
            <consortium name="DOE Joint Genome Institute"/>
            <person name="Kjaerbolling I."/>
            <person name="Vesth T."/>
            <person name="Frisvad J.C."/>
            <person name="Nybo J.L."/>
            <person name="Theobald S."/>
            <person name="Kildgaard S."/>
            <person name="Isbrandt T."/>
            <person name="Kuo A."/>
            <person name="Sato A."/>
            <person name="Lyhne E.K."/>
            <person name="Kogle M.E."/>
            <person name="Wiebenga A."/>
            <person name="Kun R.S."/>
            <person name="Lubbers R.J."/>
            <person name="Makela M.R."/>
            <person name="Barry K."/>
            <person name="Chovatia M."/>
            <person name="Clum A."/>
            <person name="Daum C."/>
            <person name="Haridas S."/>
            <person name="He G."/>
            <person name="LaButti K."/>
            <person name="Lipzen A."/>
            <person name="Mondo S."/>
            <person name="Riley R."/>
            <person name="Salamov A."/>
            <person name="Simmons B.A."/>
            <person name="Magnuson J.K."/>
            <person name="Henrissat B."/>
            <person name="Mortensen U.H."/>
            <person name="Larsen T.O."/>
            <person name="Devries R.P."/>
            <person name="Grigoriev I.V."/>
            <person name="Machida M."/>
            <person name="Baker S.E."/>
            <person name="Andersen M.R."/>
        </authorList>
    </citation>
    <scope>NUCLEOTIDE SEQUENCE [LARGE SCALE GENOMIC DNA]</scope>
    <source>
        <strain evidence="2 3">CBS 117625</strain>
    </source>
</reference>
<protein>
    <submittedName>
        <fullName evidence="2">Uncharacterized protein</fullName>
    </submittedName>
</protein>
<evidence type="ECO:0000256" key="1">
    <source>
        <dbReference type="SAM" id="MobiDB-lite"/>
    </source>
</evidence>
<dbReference type="GeneID" id="43639100"/>
<feature type="region of interest" description="Disordered" evidence="1">
    <location>
        <begin position="56"/>
        <end position="78"/>
    </location>
</feature>
<organism evidence="2 3">
    <name type="scientific">Aspergillus pseudotamarii</name>
    <dbReference type="NCBI Taxonomy" id="132259"/>
    <lineage>
        <taxon>Eukaryota</taxon>
        <taxon>Fungi</taxon>
        <taxon>Dikarya</taxon>
        <taxon>Ascomycota</taxon>
        <taxon>Pezizomycotina</taxon>
        <taxon>Eurotiomycetes</taxon>
        <taxon>Eurotiomycetidae</taxon>
        <taxon>Eurotiales</taxon>
        <taxon>Aspergillaceae</taxon>
        <taxon>Aspergillus</taxon>
        <taxon>Aspergillus subgen. Circumdati</taxon>
    </lineage>
</organism>
<gene>
    <name evidence="2" type="ORF">BDV38DRAFT_249790</name>
</gene>